<dbReference type="EMBL" id="ANIE01000003">
    <property type="protein sequence ID" value="KEF32629.1"/>
    <property type="molecule type" value="Genomic_DNA"/>
</dbReference>
<dbReference type="Gene3D" id="3.30.590.20">
    <property type="match status" value="1"/>
</dbReference>
<dbReference type="PATRIC" id="fig|1137280.3.peg.1079"/>
<gene>
    <name evidence="1" type="ORF">D777_01263</name>
</gene>
<dbReference type="InterPro" id="IPR006336">
    <property type="entry name" value="GCS2"/>
</dbReference>
<reference evidence="1 2" key="1">
    <citation type="submission" date="2012-12" db="EMBL/GenBank/DDBJ databases">
        <title>Genome assembly of Marinobacter sp. AK21.</title>
        <authorList>
            <person name="Khatri I."/>
            <person name="Kumar R."/>
            <person name="Vaidya B."/>
            <person name="Subramanian S."/>
            <person name="Pinnaka A."/>
        </authorList>
    </citation>
    <scope>NUCLEOTIDE SEQUENCE [LARGE SCALE GENOMIC DNA]</scope>
    <source>
        <strain evidence="1 2">AK21</strain>
    </source>
</reference>
<dbReference type="PIRSF" id="PIRSF012666">
    <property type="entry name" value="UCP012666"/>
    <property type="match status" value="1"/>
</dbReference>
<name>A0A072N4L7_9GAMM</name>
<dbReference type="Pfam" id="PF04107">
    <property type="entry name" value="GCS2"/>
    <property type="match status" value="1"/>
</dbReference>
<sequence>MGLSIEKSEFTAKEFERFAAKVRTDLKALSRLLERPGFGVGESSIGAEVEFYIVDPDLRVLPINTDIAARVNDPQLTVELNRFNLEYNLSPQAFNGDPFARTEQELLAAIHRINQQAAPLNGELVPIGILPTLRQSDMGAHVMTDVPRYHALSKALIRQRGEPFSIHIGGNDVINLEADDVYMEGANTSFQLHWRVPADRFADYFNAVQLVTPIALALASNSPSLFGHHLWDETRIALFKQSIDSRSPNHKTWRHPPRVYYGNGWARSAWELFAASASLYPPIIPAMSDEDPMAVVDRGEVPTLAELRLHQGTTWPWNRAIFDHTEGGHLRIELRSMPAGPTAVDMCANGLFVIGAALAVLDDIQHLTSILPFHYTEHNFYRAAKYGIGAEVIWPHKDQVQLQDMPLLTIARELLPRARNALLSTAVDESEITRLLGIIEGRIETGMTGARWQRHITEQLCESLRPEEAFHRMLALYMANQKTNTPLHEWTTTP</sequence>
<dbReference type="InterPro" id="IPR050141">
    <property type="entry name" value="GCL_type2/YbdK_subfam"/>
</dbReference>
<dbReference type="InterPro" id="IPR016602">
    <property type="entry name" value="UCP012666"/>
</dbReference>
<dbReference type="OrthoDB" id="240589at2"/>
<evidence type="ECO:0000313" key="2">
    <source>
        <dbReference type="Proteomes" id="UP000035057"/>
    </source>
</evidence>
<evidence type="ECO:0000313" key="1">
    <source>
        <dbReference type="EMBL" id="KEF32629.1"/>
    </source>
</evidence>
<dbReference type="InterPro" id="IPR014746">
    <property type="entry name" value="Gln_synth/guanido_kin_cat_dom"/>
</dbReference>
<dbReference type="Proteomes" id="UP000035057">
    <property type="component" value="Unassembled WGS sequence"/>
</dbReference>
<dbReference type="SUPFAM" id="SSF55931">
    <property type="entry name" value="Glutamine synthetase/guanido kinase"/>
    <property type="match status" value="1"/>
</dbReference>
<proteinExistence type="predicted"/>
<accession>A0A072N4L7</accession>
<evidence type="ECO:0008006" key="3">
    <source>
        <dbReference type="Google" id="ProtNLM"/>
    </source>
</evidence>
<comment type="caution">
    <text evidence="1">The sequence shown here is derived from an EMBL/GenBank/DDBJ whole genome shotgun (WGS) entry which is preliminary data.</text>
</comment>
<dbReference type="GO" id="GO:0016879">
    <property type="term" value="F:ligase activity, forming carbon-nitrogen bonds"/>
    <property type="evidence" value="ECO:0007669"/>
    <property type="project" value="UniProtKB-ARBA"/>
</dbReference>
<keyword evidence="2" id="KW-1185">Reference proteome</keyword>
<dbReference type="AlphaFoldDB" id="A0A072N4L7"/>
<dbReference type="STRING" id="1137280.D777_01263"/>
<organism evidence="1 2">
    <name type="scientific">Marinobacter nitratireducens</name>
    <dbReference type="NCBI Taxonomy" id="1137280"/>
    <lineage>
        <taxon>Bacteria</taxon>
        <taxon>Pseudomonadati</taxon>
        <taxon>Pseudomonadota</taxon>
        <taxon>Gammaproteobacteria</taxon>
        <taxon>Pseudomonadales</taxon>
        <taxon>Marinobacteraceae</taxon>
        <taxon>Marinobacter</taxon>
    </lineage>
</organism>
<dbReference type="PANTHER" id="PTHR36510:SF3">
    <property type="entry name" value="CONSERVED PROTEIN"/>
    <property type="match status" value="1"/>
</dbReference>
<protein>
    <recommendedName>
        <fullName evidence="3">Glutamate--cysteine ligase</fullName>
    </recommendedName>
</protein>
<dbReference type="PANTHER" id="PTHR36510">
    <property type="entry name" value="GLUTAMATE--CYSTEINE LIGASE 2-RELATED"/>
    <property type="match status" value="1"/>
</dbReference>